<dbReference type="PROSITE" id="PS50089">
    <property type="entry name" value="ZF_RING_2"/>
    <property type="match status" value="1"/>
</dbReference>
<dbReference type="SMART" id="SM00184">
    <property type="entry name" value="RING"/>
    <property type="match status" value="1"/>
</dbReference>
<evidence type="ECO:0000313" key="4">
    <source>
        <dbReference type="EMBL" id="KAH1129057.1"/>
    </source>
</evidence>
<evidence type="ECO:0000256" key="2">
    <source>
        <dbReference type="SAM" id="MobiDB-lite"/>
    </source>
</evidence>
<evidence type="ECO:0000256" key="1">
    <source>
        <dbReference type="PROSITE-ProRule" id="PRU00175"/>
    </source>
</evidence>
<accession>A0A9D3WFQ6</accession>
<dbReference type="InterPro" id="IPR013083">
    <property type="entry name" value="Znf_RING/FYVE/PHD"/>
</dbReference>
<dbReference type="EMBL" id="JAIQCV010000001">
    <property type="protein sequence ID" value="KAH1129057.1"/>
    <property type="molecule type" value="Genomic_DNA"/>
</dbReference>
<protein>
    <recommendedName>
        <fullName evidence="3">RING-type domain-containing protein</fullName>
    </recommendedName>
</protein>
<keyword evidence="1" id="KW-0862">Zinc</keyword>
<sequence length="333" mass="36524">MEGGNRRRLSLFEQISAVENGRDALAGLTLDAVLGNAKRPEQPPAQNRTLLEIIRDDDSNKEKKSWKALRDKLRLKRLAVSARTSSVRIRASDVIVNDNNRSQFLRHGSFSSHSADPTSVEDRGGSAPVSDPTVMNSRPQLARFGSGRFVQDNESEISRQHLTPFPSSNNARNNADSSEDDDDDNSPVARDETRRLGAALEEERALSAREAAAAQEAATVAEINARPIGSTEEPVRMSLMDFLEETERQMGLTGSKCTTGDADTDGEENEEKDKAEGSGGMEQTCCVCMVRHKGAAFIPCGHTFCRLCSRELWAQRGNCPLCNGTIQEILDIF</sequence>
<dbReference type="CDD" id="cd16449">
    <property type="entry name" value="RING-HC"/>
    <property type="match status" value="1"/>
</dbReference>
<dbReference type="SUPFAM" id="SSF57850">
    <property type="entry name" value="RING/U-box"/>
    <property type="match status" value="1"/>
</dbReference>
<organism evidence="4 5">
    <name type="scientific">Gossypium stocksii</name>
    <dbReference type="NCBI Taxonomy" id="47602"/>
    <lineage>
        <taxon>Eukaryota</taxon>
        <taxon>Viridiplantae</taxon>
        <taxon>Streptophyta</taxon>
        <taxon>Embryophyta</taxon>
        <taxon>Tracheophyta</taxon>
        <taxon>Spermatophyta</taxon>
        <taxon>Magnoliopsida</taxon>
        <taxon>eudicotyledons</taxon>
        <taxon>Gunneridae</taxon>
        <taxon>Pentapetalae</taxon>
        <taxon>rosids</taxon>
        <taxon>malvids</taxon>
        <taxon>Malvales</taxon>
        <taxon>Malvaceae</taxon>
        <taxon>Malvoideae</taxon>
        <taxon>Gossypium</taxon>
    </lineage>
</organism>
<feature type="region of interest" description="Disordered" evidence="2">
    <location>
        <begin position="158"/>
        <end position="190"/>
    </location>
</feature>
<reference evidence="4 5" key="1">
    <citation type="journal article" date="2021" name="Plant Biotechnol. J.">
        <title>Multi-omics assisted identification of the key and species-specific regulatory components of drought-tolerant mechanisms in Gossypium stocksii.</title>
        <authorList>
            <person name="Yu D."/>
            <person name="Ke L."/>
            <person name="Zhang D."/>
            <person name="Wu Y."/>
            <person name="Sun Y."/>
            <person name="Mei J."/>
            <person name="Sun J."/>
            <person name="Sun Y."/>
        </authorList>
    </citation>
    <scope>NUCLEOTIDE SEQUENCE [LARGE SCALE GENOMIC DNA]</scope>
    <source>
        <strain evidence="5">cv. E1</strain>
        <tissue evidence="4">Leaf</tissue>
    </source>
</reference>
<feature type="region of interest" description="Disordered" evidence="2">
    <location>
        <begin position="251"/>
        <end position="279"/>
    </location>
</feature>
<feature type="domain" description="RING-type" evidence="3">
    <location>
        <begin position="285"/>
        <end position="323"/>
    </location>
</feature>
<evidence type="ECO:0000259" key="3">
    <source>
        <dbReference type="PROSITE" id="PS50089"/>
    </source>
</evidence>
<keyword evidence="1" id="KW-0479">Metal-binding</keyword>
<proteinExistence type="predicted"/>
<dbReference type="AlphaFoldDB" id="A0A9D3WFQ6"/>
<comment type="caution">
    <text evidence="4">The sequence shown here is derived from an EMBL/GenBank/DDBJ whole genome shotgun (WGS) entry which is preliminary data.</text>
</comment>
<dbReference type="Proteomes" id="UP000828251">
    <property type="component" value="Unassembled WGS sequence"/>
</dbReference>
<keyword evidence="5" id="KW-1185">Reference proteome</keyword>
<feature type="region of interest" description="Disordered" evidence="2">
    <location>
        <begin position="105"/>
        <end position="139"/>
    </location>
</feature>
<dbReference type="OrthoDB" id="1711136at2759"/>
<dbReference type="Pfam" id="PF13920">
    <property type="entry name" value="zf-C3HC4_3"/>
    <property type="match status" value="1"/>
</dbReference>
<feature type="compositionally biased region" description="Low complexity" evidence="2">
    <location>
        <begin position="167"/>
        <end position="176"/>
    </location>
</feature>
<dbReference type="GO" id="GO:0008270">
    <property type="term" value="F:zinc ion binding"/>
    <property type="evidence" value="ECO:0007669"/>
    <property type="project" value="UniProtKB-KW"/>
</dbReference>
<dbReference type="PANTHER" id="PTHR46629">
    <property type="entry name" value="OS01G0917900 PROTEIN"/>
    <property type="match status" value="1"/>
</dbReference>
<dbReference type="InterPro" id="IPR001841">
    <property type="entry name" value="Znf_RING"/>
</dbReference>
<keyword evidence="1" id="KW-0863">Zinc-finger</keyword>
<feature type="compositionally biased region" description="Polar residues" evidence="2">
    <location>
        <begin position="105"/>
        <end position="117"/>
    </location>
</feature>
<evidence type="ECO:0000313" key="5">
    <source>
        <dbReference type="Proteomes" id="UP000828251"/>
    </source>
</evidence>
<name>A0A9D3WFQ6_9ROSI</name>
<dbReference type="Gene3D" id="3.30.40.10">
    <property type="entry name" value="Zinc/RING finger domain, C3HC4 (zinc finger)"/>
    <property type="match status" value="1"/>
</dbReference>
<gene>
    <name evidence="4" type="ORF">J1N35_000435</name>
</gene>